<dbReference type="InterPro" id="IPR000917">
    <property type="entry name" value="Sulfatase_N"/>
</dbReference>
<dbReference type="GO" id="GO:0016787">
    <property type="term" value="F:hydrolase activity"/>
    <property type="evidence" value="ECO:0007669"/>
    <property type="project" value="UniProtKB-KW"/>
</dbReference>
<reference evidence="2" key="1">
    <citation type="submission" date="2024-04" db="EMBL/GenBank/DDBJ databases">
        <authorList>
            <person name="Roder T."/>
            <person name="Oberhansli S."/>
            <person name="Kreuzer M."/>
        </authorList>
    </citation>
    <scope>NUCLEOTIDE SEQUENCE</scope>
    <source>
        <strain evidence="2">LWS13-1.2</strain>
    </source>
</reference>
<gene>
    <name evidence="2" type="ORF">MRBLWS13_002919</name>
</gene>
<sequence>MAWLDTEAGRITAAISGTESLGRLTMLLTADHGAHLDEDGSFGKHTFAPASARVPLIVWSSDETQPGSRRMDLASNADVDRTLLAAADVDTPADIGGGDLRTDDPYPLHISGIGYGAAASRAFPNHGKGTLENGSGGRSASA</sequence>
<organism evidence="2">
    <name type="scientific">Microbacterium sp. LWS13-1.2</name>
    <dbReference type="NCBI Taxonomy" id="3135264"/>
    <lineage>
        <taxon>Bacteria</taxon>
        <taxon>Bacillati</taxon>
        <taxon>Actinomycetota</taxon>
        <taxon>Actinomycetes</taxon>
        <taxon>Micrococcales</taxon>
        <taxon>Microbacteriaceae</taxon>
        <taxon>Microbacterium</taxon>
    </lineage>
</organism>
<dbReference type="InterPro" id="IPR017850">
    <property type="entry name" value="Alkaline_phosphatase_core_sf"/>
</dbReference>
<feature type="domain" description="Sulfatase N-terminal" evidence="1">
    <location>
        <begin position="2"/>
        <end position="89"/>
    </location>
</feature>
<protein>
    <submittedName>
        <fullName evidence="2">Sulfatase-like hydrolase/transferase</fullName>
    </submittedName>
</protein>
<accession>A0AAU6SEB7</accession>
<dbReference type="Pfam" id="PF00884">
    <property type="entry name" value="Sulfatase"/>
    <property type="match status" value="1"/>
</dbReference>
<dbReference type="EMBL" id="CP151632">
    <property type="protein sequence ID" value="WZO35227.1"/>
    <property type="molecule type" value="Genomic_DNA"/>
</dbReference>
<dbReference type="SUPFAM" id="SSF53649">
    <property type="entry name" value="Alkaline phosphatase-like"/>
    <property type="match status" value="1"/>
</dbReference>
<dbReference type="RefSeq" id="WP_349426065.1">
    <property type="nucleotide sequence ID" value="NZ_CP151632.1"/>
</dbReference>
<keyword evidence="2" id="KW-0378">Hydrolase</keyword>
<evidence type="ECO:0000259" key="1">
    <source>
        <dbReference type="Pfam" id="PF00884"/>
    </source>
</evidence>
<proteinExistence type="predicted"/>
<dbReference type="AlphaFoldDB" id="A0AAU6SEB7"/>
<evidence type="ECO:0000313" key="2">
    <source>
        <dbReference type="EMBL" id="WZO35227.1"/>
    </source>
</evidence>
<name>A0AAU6SEB7_9MICO</name>
<dbReference type="Gene3D" id="3.40.720.10">
    <property type="entry name" value="Alkaline Phosphatase, subunit A"/>
    <property type="match status" value="1"/>
</dbReference>